<accession>A0ACB8ATQ1</accession>
<dbReference type="Proteomes" id="UP000790377">
    <property type="component" value="Unassembled WGS sequence"/>
</dbReference>
<keyword evidence="2" id="KW-1185">Reference proteome</keyword>
<gene>
    <name evidence="1" type="ORF">BJ138DRAFT_6850</name>
</gene>
<protein>
    <submittedName>
        <fullName evidence="1">Uncharacterized protein</fullName>
    </submittedName>
</protein>
<proteinExistence type="predicted"/>
<evidence type="ECO:0000313" key="1">
    <source>
        <dbReference type="EMBL" id="KAH7916732.1"/>
    </source>
</evidence>
<dbReference type="EMBL" id="MU267589">
    <property type="protein sequence ID" value="KAH7916732.1"/>
    <property type="molecule type" value="Genomic_DNA"/>
</dbReference>
<sequence>MTSLFPSLISQRAGQERWDHRLIGLNVDDRTTLMTRLGDVLNAREQDNNSIDWTTLLRVIIERHADRLELLQELLEQAKWTLDLARLQQIARTIQLELRVMVTAYALQIAVPPNASILYEDRSSWAAPVFKEYSIAHTALVGSGLLPRLTQSERLLLVAVQETTREIYRVVVGMWAEDVKARFDIDLWIGPRSDAPSITVTGMILDEWSIAINALMAWLDG</sequence>
<reference evidence="1" key="1">
    <citation type="journal article" date="2021" name="New Phytol.">
        <title>Evolutionary innovations through gain and loss of genes in the ectomycorrhizal Boletales.</title>
        <authorList>
            <person name="Wu G."/>
            <person name="Miyauchi S."/>
            <person name="Morin E."/>
            <person name="Kuo A."/>
            <person name="Drula E."/>
            <person name="Varga T."/>
            <person name="Kohler A."/>
            <person name="Feng B."/>
            <person name="Cao Y."/>
            <person name="Lipzen A."/>
            <person name="Daum C."/>
            <person name="Hundley H."/>
            <person name="Pangilinan J."/>
            <person name="Johnson J."/>
            <person name="Barry K."/>
            <person name="LaButti K."/>
            <person name="Ng V."/>
            <person name="Ahrendt S."/>
            <person name="Min B."/>
            <person name="Choi I.G."/>
            <person name="Park H."/>
            <person name="Plett J.M."/>
            <person name="Magnuson J."/>
            <person name="Spatafora J.W."/>
            <person name="Nagy L.G."/>
            <person name="Henrissat B."/>
            <person name="Grigoriev I.V."/>
            <person name="Yang Z.L."/>
            <person name="Xu J."/>
            <person name="Martin F.M."/>
        </authorList>
    </citation>
    <scope>NUCLEOTIDE SEQUENCE</scope>
    <source>
        <strain evidence="1">ATCC 28755</strain>
    </source>
</reference>
<comment type="caution">
    <text evidence="1">The sequence shown here is derived from an EMBL/GenBank/DDBJ whole genome shotgun (WGS) entry which is preliminary data.</text>
</comment>
<name>A0ACB8ATQ1_9AGAM</name>
<organism evidence="1 2">
    <name type="scientific">Hygrophoropsis aurantiaca</name>
    <dbReference type="NCBI Taxonomy" id="72124"/>
    <lineage>
        <taxon>Eukaryota</taxon>
        <taxon>Fungi</taxon>
        <taxon>Dikarya</taxon>
        <taxon>Basidiomycota</taxon>
        <taxon>Agaricomycotina</taxon>
        <taxon>Agaricomycetes</taxon>
        <taxon>Agaricomycetidae</taxon>
        <taxon>Boletales</taxon>
        <taxon>Coniophorineae</taxon>
        <taxon>Hygrophoropsidaceae</taxon>
        <taxon>Hygrophoropsis</taxon>
    </lineage>
</organism>
<evidence type="ECO:0000313" key="2">
    <source>
        <dbReference type="Proteomes" id="UP000790377"/>
    </source>
</evidence>